<dbReference type="SUPFAM" id="SSF54695">
    <property type="entry name" value="POZ domain"/>
    <property type="match status" value="1"/>
</dbReference>
<dbReference type="EMBL" id="WNKQ01000025">
    <property type="protein sequence ID" value="KAF5844257.1"/>
    <property type="molecule type" value="Genomic_DNA"/>
</dbReference>
<evidence type="ECO:0000259" key="1">
    <source>
        <dbReference type="PROSITE" id="PS50097"/>
    </source>
</evidence>
<proteinExistence type="predicted"/>
<accession>A0A8H5Z7K0</accession>
<dbReference type="PANTHER" id="PTHR47843">
    <property type="entry name" value="BTB DOMAIN-CONTAINING PROTEIN-RELATED"/>
    <property type="match status" value="1"/>
</dbReference>
<dbReference type="InterPro" id="IPR000210">
    <property type="entry name" value="BTB/POZ_dom"/>
</dbReference>
<dbReference type="SMART" id="SM00225">
    <property type="entry name" value="BTB"/>
    <property type="match status" value="1"/>
</dbReference>
<dbReference type="OMA" id="WERVAIS"/>
<organism evidence="2 3">
    <name type="scientific">Cochliobolus sativus</name>
    <name type="common">Common root rot and spot blotch fungus</name>
    <name type="synonym">Bipolaris sorokiniana</name>
    <dbReference type="NCBI Taxonomy" id="45130"/>
    <lineage>
        <taxon>Eukaryota</taxon>
        <taxon>Fungi</taxon>
        <taxon>Dikarya</taxon>
        <taxon>Ascomycota</taxon>
        <taxon>Pezizomycotina</taxon>
        <taxon>Dothideomycetes</taxon>
        <taxon>Pleosporomycetidae</taxon>
        <taxon>Pleosporales</taxon>
        <taxon>Pleosporineae</taxon>
        <taxon>Pleosporaceae</taxon>
        <taxon>Bipolaris</taxon>
    </lineage>
</organism>
<dbReference type="InterPro" id="IPR011333">
    <property type="entry name" value="SKP1/BTB/POZ_sf"/>
</dbReference>
<dbReference type="Pfam" id="PF00651">
    <property type="entry name" value="BTB"/>
    <property type="match status" value="1"/>
</dbReference>
<dbReference type="CDD" id="cd18186">
    <property type="entry name" value="BTB_POZ_ZBTB_KLHL-like"/>
    <property type="match status" value="1"/>
</dbReference>
<evidence type="ECO:0000313" key="2">
    <source>
        <dbReference type="EMBL" id="KAF5844257.1"/>
    </source>
</evidence>
<name>A0A8H5Z7K0_COCSA</name>
<dbReference type="Gene3D" id="3.30.710.10">
    <property type="entry name" value="Potassium Channel Kv1.1, Chain A"/>
    <property type="match status" value="1"/>
</dbReference>
<evidence type="ECO:0000313" key="3">
    <source>
        <dbReference type="Proteomes" id="UP000624244"/>
    </source>
</evidence>
<sequence>MATPCTPEATEPNPPKKALFFGTSAKQGFVVVKAGSEKVQYDVHKTLLTYHSKYFSSALNGSWKEAEENSITLNDIDPKTFGVFVHWLYTQKIATEEEVDHMLETYPSDEHDDDPYITVLTKAVVFGNRFLVPDFCKAAQNHIVDSIFDRDEIRNPTFLYASKYAFENLLDEHLICTFFIDAHCRYMVCKGSYMDRITTGWFKENLPRTFLVGLIEKYSVLLAKRSGLGGLDYINCCMYHAHTDDRDRDKCKRKRRFADCVRRIWDSEREKFVDKYTR</sequence>
<reference evidence="2" key="1">
    <citation type="submission" date="2019-11" db="EMBL/GenBank/DDBJ databases">
        <title>Bipolaris sorokiniana Genome sequencing.</title>
        <authorList>
            <person name="Wang H."/>
        </authorList>
    </citation>
    <scope>NUCLEOTIDE SEQUENCE</scope>
</reference>
<dbReference type="PANTHER" id="PTHR47843:SF2">
    <property type="entry name" value="BTB DOMAIN-CONTAINING PROTEIN"/>
    <property type="match status" value="1"/>
</dbReference>
<dbReference type="Proteomes" id="UP000624244">
    <property type="component" value="Unassembled WGS sequence"/>
</dbReference>
<comment type="caution">
    <text evidence="2">The sequence shown here is derived from an EMBL/GenBank/DDBJ whole genome shotgun (WGS) entry which is preliminary data.</text>
</comment>
<protein>
    <recommendedName>
        <fullName evidence="1">BTB domain-containing protein</fullName>
    </recommendedName>
</protein>
<gene>
    <name evidence="2" type="ORF">GGP41_002833</name>
</gene>
<feature type="domain" description="BTB" evidence="1">
    <location>
        <begin position="30"/>
        <end position="97"/>
    </location>
</feature>
<dbReference type="PROSITE" id="PS50097">
    <property type="entry name" value="BTB"/>
    <property type="match status" value="1"/>
</dbReference>
<dbReference type="AlphaFoldDB" id="A0A8H5Z7K0"/>